<protein>
    <submittedName>
        <fullName evidence="1">31722_t:CDS:1</fullName>
    </submittedName>
</protein>
<organism evidence="1 2">
    <name type="scientific">Racocetra persica</name>
    <dbReference type="NCBI Taxonomy" id="160502"/>
    <lineage>
        <taxon>Eukaryota</taxon>
        <taxon>Fungi</taxon>
        <taxon>Fungi incertae sedis</taxon>
        <taxon>Mucoromycota</taxon>
        <taxon>Glomeromycotina</taxon>
        <taxon>Glomeromycetes</taxon>
        <taxon>Diversisporales</taxon>
        <taxon>Gigasporaceae</taxon>
        <taxon>Racocetra</taxon>
    </lineage>
</organism>
<name>A0ACA9SLX8_9GLOM</name>
<dbReference type="EMBL" id="CAJVQC010133546">
    <property type="protein sequence ID" value="CAG8842260.1"/>
    <property type="molecule type" value="Genomic_DNA"/>
</dbReference>
<comment type="caution">
    <text evidence="1">The sequence shown here is derived from an EMBL/GenBank/DDBJ whole genome shotgun (WGS) entry which is preliminary data.</text>
</comment>
<dbReference type="Proteomes" id="UP000789920">
    <property type="component" value="Unassembled WGS sequence"/>
</dbReference>
<sequence length="199" mass="23332">IMDSQEITYSQEIIDSEDITDPEDIMDSNILDLNEDFITPFKNFGIHWMGFLYSKEFKNDKARRYNAKCTYCDHIFEACKEAMTNHIVNICHKISAEKRIFYSQIIKNKLEQVTEISTHKVVLMTDYFDKSTIPPEKATELHTLLLRALLYGNIPFSFIENPFFILFLNNLRSSYNPPSRYALSNSIIQSEYARILVEM</sequence>
<proteinExistence type="predicted"/>
<feature type="non-terminal residue" evidence="1">
    <location>
        <position position="1"/>
    </location>
</feature>
<feature type="non-terminal residue" evidence="1">
    <location>
        <position position="199"/>
    </location>
</feature>
<evidence type="ECO:0000313" key="1">
    <source>
        <dbReference type="EMBL" id="CAG8842260.1"/>
    </source>
</evidence>
<gene>
    <name evidence="1" type="ORF">RPERSI_LOCUS32236</name>
</gene>
<reference evidence="1" key="1">
    <citation type="submission" date="2021-06" db="EMBL/GenBank/DDBJ databases">
        <authorList>
            <person name="Kallberg Y."/>
            <person name="Tangrot J."/>
            <person name="Rosling A."/>
        </authorList>
    </citation>
    <scope>NUCLEOTIDE SEQUENCE</scope>
    <source>
        <strain evidence="1">MA461A</strain>
    </source>
</reference>
<evidence type="ECO:0000313" key="2">
    <source>
        <dbReference type="Proteomes" id="UP000789920"/>
    </source>
</evidence>
<keyword evidence="2" id="KW-1185">Reference proteome</keyword>
<accession>A0ACA9SLX8</accession>